<dbReference type="RefSeq" id="WP_272745732.1">
    <property type="nucleotide sequence ID" value="NZ_JAQQKV010000003.1"/>
</dbReference>
<evidence type="ECO:0000313" key="2">
    <source>
        <dbReference type="EMBL" id="MDC7677412.1"/>
    </source>
</evidence>
<comment type="caution">
    <text evidence="2">The sequence shown here is derived from an EMBL/GenBank/DDBJ whole genome shotgun (WGS) entry which is preliminary data.</text>
</comment>
<sequence length="106" mass="12403">MSIFSEIAMSKEAVFTLKIEPELREAFMAEAAAVHRPASQIVREFMRDYVDQQQKAREYDDWFRAEVEAGLKEADDPNTVWHSHEEVKANMERQRQSFLARIRAGE</sequence>
<dbReference type="Pfam" id="PF19839">
    <property type="entry name" value="RHH_9"/>
    <property type="match status" value="1"/>
</dbReference>
<evidence type="ECO:0000313" key="3">
    <source>
        <dbReference type="Proteomes" id="UP001218579"/>
    </source>
</evidence>
<dbReference type="InterPro" id="IPR045559">
    <property type="entry name" value="RHH_9"/>
</dbReference>
<proteinExistence type="predicted"/>
<protein>
    <submittedName>
        <fullName evidence="2">Antitoxin of toxin-antitoxin stability system</fullName>
    </submittedName>
</protein>
<dbReference type="Proteomes" id="UP001218579">
    <property type="component" value="Unassembled WGS sequence"/>
</dbReference>
<dbReference type="Gene3D" id="6.20.450.20">
    <property type="match status" value="1"/>
</dbReference>
<feature type="domain" description="Ribbon-helix-helix protein RHH" evidence="1">
    <location>
        <begin position="12"/>
        <end position="66"/>
    </location>
</feature>
<reference evidence="2 3" key="1">
    <citation type="submission" date="2023-01" db="EMBL/GenBank/DDBJ databases">
        <title>Novel species of the genus Asticcacaulis isolated from rivers.</title>
        <authorList>
            <person name="Lu H."/>
        </authorList>
    </citation>
    <scope>NUCLEOTIDE SEQUENCE [LARGE SCALE GENOMIC DNA]</scope>
    <source>
        <strain evidence="2 3">LKC15W</strain>
    </source>
</reference>
<name>A0ABT5HML2_9CAUL</name>
<evidence type="ECO:0000259" key="1">
    <source>
        <dbReference type="Pfam" id="PF19839"/>
    </source>
</evidence>
<dbReference type="EMBL" id="JAQQKV010000003">
    <property type="protein sequence ID" value="MDC7677412.1"/>
    <property type="molecule type" value="Genomic_DNA"/>
</dbReference>
<organism evidence="2 3">
    <name type="scientific">Asticcacaulis machinosus</name>
    <dbReference type="NCBI Taxonomy" id="2984211"/>
    <lineage>
        <taxon>Bacteria</taxon>
        <taxon>Pseudomonadati</taxon>
        <taxon>Pseudomonadota</taxon>
        <taxon>Alphaproteobacteria</taxon>
        <taxon>Caulobacterales</taxon>
        <taxon>Caulobacteraceae</taxon>
        <taxon>Asticcacaulis</taxon>
    </lineage>
</organism>
<accession>A0ABT5HML2</accession>
<gene>
    <name evidence="2" type="ORF">PQU98_14800</name>
</gene>
<keyword evidence="3" id="KW-1185">Reference proteome</keyword>